<evidence type="ECO:0000256" key="2">
    <source>
        <dbReference type="SAM" id="Phobius"/>
    </source>
</evidence>
<dbReference type="Proteomes" id="UP001432027">
    <property type="component" value="Unassembled WGS sequence"/>
</dbReference>
<feature type="region of interest" description="Disordered" evidence="1">
    <location>
        <begin position="65"/>
        <end position="129"/>
    </location>
</feature>
<dbReference type="InterPro" id="IPR003887">
    <property type="entry name" value="LEM_dom"/>
</dbReference>
<keyword evidence="2" id="KW-1133">Transmembrane helix</keyword>
<dbReference type="Pfam" id="PF03020">
    <property type="entry name" value="LEM"/>
    <property type="match status" value="1"/>
</dbReference>
<keyword evidence="5" id="KW-1185">Reference proteome</keyword>
<evidence type="ECO:0000259" key="3">
    <source>
        <dbReference type="PROSITE" id="PS50954"/>
    </source>
</evidence>
<proteinExistence type="predicted"/>
<dbReference type="FunFam" id="1.10.720.40:FF:000001">
    <property type="entry name" value="LEM domain containing 2, isoform CRA_a"/>
    <property type="match status" value="1"/>
</dbReference>
<gene>
    <name evidence="4" type="ORF">PENTCL1PPCAC_7168</name>
</gene>
<dbReference type="InterPro" id="IPR051656">
    <property type="entry name" value="LEM_domain"/>
</dbReference>
<dbReference type="PANTHER" id="PTHR12019">
    <property type="entry name" value="LAMINA-ASSOCIATED POLYPEPTIDE THYMOPOIETIN"/>
    <property type="match status" value="1"/>
</dbReference>
<sequence>FQSHPDRYTMDITALSNEELRNALVEHGQDVGPVGPSTRKVYEKKLIKLLAGGVGDTSLLLNDSCASSIPDEPSVRRTPSPTKGRKTPAAAAASAVRQEERGAASSDEERGDESMRYLDEEEEEEYRRKLSPTPVFADGKVETEKKNGGVGTVGLVVSLVLVLLFTFFLLMRSLEIETDGANHEEL</sequence>
<name>A0AAV5SPD2_9BILA</name>
<feature type="transmembrane region" description="Helical" evidence="2">
    <location>
        <begin position="150"/>
        <end position="170"/>
    </location>
</feature>
<keyword evidence="2" id="KW-0472">Membrane</keyword>
<dbReference type="EMBL" id="BTSX01000002">
    <property type="protein sequence ID" value="GMS84993.1"/>
    <property type="molecule type" value="Genomic_DNA"/>
</dbReference>
<dbReference type="SUPFAM" id="SSF63451">
    <property type="entry name" value="LEM domain"/>
    <property type="match status" value="1"/>
</dbReference>
<dbReference type="Gene3D" id="1.10.720.40">
    <property type="match status" value="1"/>
</dbReference>
<dbReference type="SMART" id="SM00540">
    <property type="entry name" value="LEM"/>
    <property type="match status" value="1"/>
</dbReference>
<accession>A0AAV5SPD2</accession>
<evidence type="ECO:0000313" key="4">
    <source>
        <dbReference type="EMBL" id="GMS84993.1"/>
    </source>
</evidence>
<comment type="caution">
    <text evidence="4">The sequence shown here is derived from an EMBL/GenBank/DDBJ whole genome shotgun (WGS) entry which is preliminary data.</text>
</comment>
<dbReference type="CDD" id="cd12940">
    <property type="entry name" value="LEM_LAP2_LEMD1"/>
    <property type="match status" value="1"/>
</dbReference>
<feature type="domain" description="LEM" evidence="3">
    <location>
        <begin position="9"/>
        <end position="53"/>
    </location>
</feature>
<keyword evidence="2" id="KW-0812">Transmembrane</keyword>
<protein>
    <recommendedName>
        <fullName evidence="3">LEM domain-containing protein</fullName>
    </recommendedName>
</protein>
<dbReference type="PANTHER" id="PTHR12019:SF9">
    <property type="entry name" value="THYMOPOIETIN"/>
    <property type="match status" value="1"/>
</dbReference>
<evidence type="ECO:0000256" key="1">
    <source>
        <dbReference type="SAM" id="MobiDB-lite"/>
    </source>
</evidence>
<organism evidence="4 5">
    <name type="scientific">Pristionchus entomophagus</name>
    <dbReference type="NCBI Taxonomy" id="358040"/>
    <lineage>
        <taxon>Eukaryota</taxon>
        <taxon>Metazoa</taxon>
        <taxon>Ecdysozoa</taxon>
        <taxon>Nematoda</taxon>
        <taxon>Chromadorea</taxon>
        <taxon>Rhabditida</taxon>
        <taxon>Rhabditina</taxon>
        <taxon>Diplogasteromorpha</taxon>
        <taxon>Diplogasteroidea</taxon>
        <taxon>Neodiplogasteridae</taxon>
        <taxon>Pristionchus</taxon>
    </lineage>
</organism>
<reference evidence="4" key="1">
    <citation type="submission" date="2023-10" db="EMBL/GenBank/DDBJ databases">
        <title>Genome assembly of Pristionchus species.</title>
        <authorList>
            <person name="Yoshida K."/>
            <person name="Sommer R.J."/>
        </authorList>
    </citation>
    <scope>NUCLEOTIDE SEQUENCE</scope>
    <source>
        <strain evidence="4">RS0144</strain>
    </source>
</reference>
<dbReference type="InterPro" id="IPR011015">
    <property type="entry name" value="LEM/LEM-like_dom_sf"/>
</dbReference>
<feature type="non-terminal residue" evidence="4">
    <location>
        <position position="1"/>
    </location>
</feature>
<dbReference type="AlphaFoldDB" id="A0AAV5SPD2"/>
<dbReference type="PROSITE" id="PS50954">
    <property type="entry name" value="LEM"/>
    <property type="match status" value="1"/>
</dbReference>
<evidence type="ECO:0000313" key="5">
    <source>
        <dbReference type="Proteomes" id="UP001432027"/>
    </source>
</evidence>